<dbReference type="InterPro" id="IPR003593">
    <property type="entry name" value="AAA+_ATPase"/>
</dbReference>
<evidence type="ECO:0000256" key="1">
    <source>
        <dbReference type="ARBA" id="ARBA00004229"/>
    </source>
</evidence>
<organism evidence="9">
    <name type="scientific">Spermothamnion repens</name>
    <dbReference type="NCBI Taxonomy" id="31383"/>
    <lineage>
        <taxon>Eukaryota</taxon>
        <taxon>Rhodophyta</taxon>
        <taxon>Florideophyceae</taxon>
        <taxon>Rhodymeniophycidae</taxon>
        <taxon>Ceramiales</taxon>
        <taxon>Ceramiaceae</taxon>
        <taxon>Spermothamnion</taxon>
    </lineage>
</organism>
<keyword evidence="4" id="KW-0547">Nucleotide-binding</keyword>
<evidence type="ECO:0000256" key="2">
    <source>
        <dbReference type="ARBA" id="ARBA00022528"/>
    </source>
</evidence>
<evidence type="ECO:0000256" key="3">
    <source>
        <dbReference type="ARBA" id="ARBA00022640"/>
    </source>
</evidence>
<feature type="domain" description="AAA+ ATPase" evidence="8">
    <location>
        <begin position="256"/>
        <end position="391"/>
    </location>
</feature>
<geneLocation type="plastid" evidence="9"/>
<dbReference type="GO" id="GO:0016887">
    <property type="term" value="F:ATP hydrolysis activity"/>
    <property type="evidence" value="ECO:0007669"/>
    <property type="project" value="InterPro"/>
</dbReference>
<dbReference type="InterPro" id="IPR003959">
    <property type="entry name" value="ATPase_AAA_core"/>
</dbReference>
<dbReference type="InterPro" id="IPR052381">
    <property type="entry name" value="AAA_domain_protein"/>
</dbReference>
<dbReference type="AlphaFoldDB" id="A0A4D6WYI3"/>
<dbReference type="SUPFAM" id="SSF52540">
    <property type="entry name" value="P-loop containing nucleoside triphosphate hydrolases"/>
    <property type="match status" value="1"/>
</dbReference>
<keyword evidence="5" id="KW-0067">ATP-binding</keyword>
<dbReference type="Pfam" id="PF00004">
    <property type="entry name" value="AAA"/>
    <property type="match status" value="1"/>
</dbReference>
<dbReference type="PANTHER" id="PTHR42960:SF1">
    <property type="entry name" value="YCF46 PROTEIN"/>
    <property type="match status" value="1"/>
</dbReference>
<protein>
    <recommendedName>
        <fullName evidence="7">Uncharacterized AAA domain-containing protein ycf46</fullName>
    </recommendedName>
</protein>
<evidence type="ECO:0000256" key="4">
    <source>
        <dbReference type="ARBA" id="ARBA00022741"/>
    </source>
</evidence>
<evidence type="ECO:0000259" key="8">
    <source>
        <dbReference type="SMART" id="SM00382"/>
    </source>
</evidence>
<evidence type="ECO:0000256" key="6">
    <source>
        <dbReference type="ARBA" id="ARBA00038088"/>
    </source>
</evidence>
<evidence type="ECO:0000256" key="5">
    <source>
        <dbReference type="ARBA" id="ARBA00022840"/>
    </source>
</evidence>
<dbReference type="GO" id="GO:0005524">
    <property type="term" value="F:ATP binding"/>
    <property type="evidence" value="ECO:0007669"/>
    <property type="project" value="UniProtKB-KW"/>
</dbReference>
<reference evidence="9" key="2">
    <citation type="submission" date="2019-04" db="EMBL/GenBank/DDBJ databases">
        <authorList>
            <person name="Pasella M."/>
        </authorList>
    </citation>
    <scope>NUCLEOTIDE SEQUENCE</scope>
    <source>
        <strain evidence="9">PD2951</strain>
    </source>
</reference>
<proteinExistence type="inferred from homology"/>
<name>A0A4D6WYI3_9FLOR</name>
<sequence>MVTTKIEKEIIQLLSSQHYLIYIINNEEDRLEYILNKLSQKIYQNYLYTWDFINGYNNKAQSAKKNPLEALNFIESIDQYSSKIFLLKDFNKFINDISINRKLKNLSKSLKQSKKYLIFSCNNNNLPLDIKEYITFLELPLPNTQEILNELQRLLKIFNITNNIPLSNLALIYQGFSINQIRKSMSKMSFHSSINEKTLQYILEDKKQIIKETNILEFYPRKYNLSDIGGLNNLKNWLKKRKKTFSNIARQYGIKPPKGILLVGIQGTGKSISAQSISLEWNIPLLRLDIGKIFGGIIGESESRTRQMIQITEQVAPCVLWIDEIDKVFTKNNTNNDSGTTNRVISTLLTWLSEKDNGVFIVTTANNIMNLPIELLRKGRFDEIFFLDLPKFEERLHIFKIHLKKLRPGSWNKYNIYYLSKISEKFSGAEIEYAITDAMNNAFYENREFTTKDIEQTLKQLIPISIIDEKNISDLQELALSGKITMA</sequence>
<dbReference type="EMBL" id="MK814735">
    <property type="protein sequence ID" value="QCI08473.1"/>
    <property type="molecule type" value="Genomic_DNA"/>
</dbReference>
<comment type="similarity">
    <text evidence="6">Belongs to the AAA ATPase family. Highly divergent.</text>
</comment>
<reference evidence="9" key="1">
    <citation type="journal article" date="2019" name="Mol. Phylogenet. Evol.">
        <title>Morphological evolution and classification of the red algal order Ceramiales inferred using plastid phylogenomics.</title>
        <authorList>
            <person name="Diaz-Tapia P."/>
            <person name="Pasella M.M."/>
            <person name="Verbruggen H."/>
            <person name="Maggs C.A."/>
        </authorList>
    </citation>
    <scope>NUCLEOTIDE SEQUENCE</scope>
    <source>
        <strain evidence="9">PD2951</strain>
    </source>
</reference>
<dbReference type="SMART" id="SM00382">
    <property type="entry name" value="AAA"/>
    <property type="match status" value="1"/>
</dbReference>
<evidence type="ECO:0000256" key="7">
    <source>
        <dbReference type="ARBA" id="ARBA00040480"/>
    </source>
</evidence>
<dbReference type="Gene3D" id="3.40.50.300">
    <property type="entry name" value="P-loop containing nucleotide triphosphate hydrolases"/>
    <property type="match status" value="1"/>
</dbReference>
<comment type="subcellular location">
    <subcellularLocation>
        <location evidence="1">Plastid</location>
        <location evidence="1">Chloroplast</location>
    </subcellularLocation>
</comment>
<accession>A0A4D6WYI3</accession>
<keyword evidence="2" id="KW-0150">Chloroplast</keyword>
<evidence type="ECO:0000313" key="9">
    <source>
        <dbReference type="EMBL" id="QCI08473.1"/>
    </source>
</evidence>
<dbReference type="Gene3D" id="1.10.8.60">
    <property type="match status" value="1"/>
</dbReference>
<gene>
    <name evidence="9" type="primary">ycf46</name>
</gene>
<dbReference type="GO" id="GO:0009507">
    <property type="term" value="C:chloroplast"/>
    <property type="evidence" value="ECO:0007669"/>
    <property type="project" value="UniProtKB-SubCell"/>
</dbReference>
<dbReference type="InterPro" id="IPR027417">
    <property type="entry name" value="P-loop_NTPase"/>
</dbReference>
<dbReference type="PANTHER" id="PTHR42960">
    <property type="entry name" value="YCF46 PROTEIN"/>
    <property type="match status" value="1"/>
</dbReference>
<keyword evidence="3 9" id="KW-0934">Plastid</keyword>